<comment type="caution">
    <text evidence="1">The sequence shown here is derived from an EMBL/GenBank/DDBJ whole genome shotgun (WGS) entry which is preliminary data.</text>
</comment>
<evidence type="ECO:0000313" key="1">
    <source>
        <dbReference type="EMBL" id="KKL61546.1"/>
    </source>
</evidence>
<dbReference type="AlphaFoldDB" id="A0A0F9E5P0"/>
<gene>
    <name evidence="1" type="ORF">LCGC14_2194180</name>
</gene>
<reference evidence="1" key="1">
    <citation type="journal article" date="2015" name="Nature">
        <title>Complex archaea that bridge the gap between prokaryotes and eukaryotes.</title>
        <authorList>
            <person name="Spang A."/>
            <person name="Saw J.H."/>
            <person name="Jorgensen S.L."/>
            <person name="Zaremba-Niedzwiedzka K."/>
            <person name="Martijn J."/>
            <person name="Lind A.E."/>
            <person name="van Eijk R."/>
            <person name="Schleper C."/>
            <person name="Guy L."/>
            <person name="Ettema T.J."/>
        </authorList>
    </citation>
    <scope>NUCLEOTIDE SEQUENCE</scope>
</reference>
<accession>A0A0F9E5P0</accession>
<sequence>MARSKLKRGKWAQPHDPMQIYISGPTMLIDDQTRIRVGQEYFVPAEISELEAGWWTATRVLANRVEFQQHRTGRFEKFKKADLRILGETHATHLA</sequence>
<organism evidence="1">
    <name type="scientific">marine sediment metagenome</name>
    <dbReference type="NCBI Taxonomy" id="412755"/>
    <lineage>
        <taxon>unclassified sequences</taxon>
        <taxon>metagenomes</taxon>
        <taxon>ecological metagenomes</taxon>
    </lineage>
</organism>
<name>A0A0F9E5P0_9ZZZZ</name>
<proteinExistence type="predicted"/>
<dbReference type="EMBL" id="LAZR01028785">
    <property type="protein sequence ID" value="KKL61546.1"/>
    <property type="molecule type" value="Genomic_DNA"/>
</dbReference>
<protein>
    <submittedName>
        <fullName evidence="1">Uncharacterized protein</fullName>
    </submittedName>
</protein>